<accession>A0A2A2T9K2</accession>
<comment type="caution">
    <text evidence="2">The sequence shown here is derived from an EMBL/GenBank/DDBJ whole genome shotgun (WGS) entry which is preliminary data.</text>
</comment>
<feature type="domain" description="PIN" evidence="1">
    <location>
        <begin position="5"/>
        <end position="114"/>
    </location>
</feature>
<dbReference type="Gene3D" id="3.40.50.1010">
    <property type="entry name" value="5'-nuclease"/>
    <property type="match status" value="1"/>
</dbReference>
<proteinExistence type="predicted"/>
<dbReference type="Proteomes" id="UP000218238">
    <property type="component" value="Unassembled WGS sequence"/>
</dbReference>
<name>A0A2A2T9K2_9CYAN</name>
<evidence type="ECO:0000313" key="2">
    <source>
        <dbReference type="EMBL" id="PAX45704.1"/>
    </source>
</evidence>
<sequence length="134" mass="14788">MDYSYLDSGVLINAFRGVSEISLKATQVLDDSTRTFATSLFVKLETQPKATYNKQLAEVEFYETFFDAVTIWATSLNTIVKIADRIAKVYGLAAMDALHIAAAISINANEFVTTEKTTKPMHRVTEISVVSIAV</sequence>
<protein>
    <submittedName>
        <fullName evidence="2">Nucleic acid-binding protein</fullName>
    </submittedName>
</protein>
<evidence type="ECO:0000259" key="1">
    <source>
        <dbReference type="Pfam" id="PF01850"/>
    </source>
</evidence>
<dbReference type="OrthoDB" id="5772197at2"/>
<dbReference type="InterPro" id="IPR002716">
    <property type="entry name" value="PIN_dom"/>
</dbReference>
<reference evidence="2 3" key="1">
    <citation type="submission" date="2017-08" db="EMBL/GenBank/DDBJ databases">
        <title>Draft genome sequence of filamentous cyanobacterium Calothrix elsteri CCALA 953.</title>
        <authorList>
            <person name="Gagunashvili A.N."/>
            <person name="Elster J."/>
            <person name="Andresson O.S."/>
        </authorList>
    </citation>
    <scope>NUCLEOTIDE SEQUENCE [LARGE SCALE GENOMIC DNA]</scope>
    <source>
        <strain evidence="2 3">CCALA 953</strain>
    </source>
</reference>
<dbReference type="SUPFAM" id="SSF88723">
    <property type="entry name" value="PIN domain-like"/>
    <property type="match status" value="1"/>
</dbReference>
<keyword evidence="3" id="KW-1185">Reference proteome</keyword>
<dbReference type="EMBL" id="NTFS01000742">
    <property type="protein sequence ID" value="PAX45704.1"/>
    <property type="molecule type" value="Genomic_DNA"/>
</dbReference>
<organism evidence="2 3">
    <name type="scientific">Brunnivagina elsteri CCALA 953</name>
    <dbReference type="NCBI Taxonomy" id="987040"/>
    <lineage>
        <taxon>Bacteria</taxon>
        <taxon>Bacillati</taxon>
        <taxon>Cyanobacteriota</taxon>
        <taxon>Cyanophyceae</taxon>
        <taxon>Nostocales</taxon>
        <taxon>Calotrichaceae</taxon>
        <taxon>Brunnivagina</taxon>
    </lineage>
</organism>
<dbReference type="InterPro" id="IPR029060">
    <property type="entry name" value="PIN-like_dom_sf"/>
</dbReference>
<gene>
    <name evidence="2" type="ORF">CK510_30380</name>
</gene>
<dbReference type="AlphaFoldDB" id="A0A2A2T9K2"/>
<evidence type="ECO:0000313" key="3">
    <source>
        <dbReference type="Proteomes" id="UP000218238"/>
    </source>
</evidence>
<dbReference type="Pfam" id="PF01850">
    <property type="entry name" value="PIN"/>
    <property type="match status" value="1"/>
</dbReference>
<dbReference type="RefSeq" id="WP_095725120.1">
    <property type="nucleotide sequence ID" value="NZ_NTFS01000742.1"/>
</dbReference>